<name>A0ABV2D9N2_9HYPH</name>
<dbReference type="SUPFAM" id="SSF52540">
    <property type="entry name" value="P-loop containing nucleoside triphosphate hydrolases"/>
    <property type="match status" value="1"/>
</dbReference>
<feature type="transmembrane region" description="Helical" evidence="1">
    <location>
        <begin position="36"/>
        <end position="53"/>
    </location>
</feature>
<dbReference type="InterPro" id="IPR053156">
    <property type="entry name" value="T6SS_TssM-like"/>
</dbReference>
<dbReference type="Proteomes" id="UP001548832">
    <property type="component" value="Unassembled WGS sequence"/>
</dbReference>
<reference evidence="3 4" key="1">
    <citation type="submission" date="2024-06" db="EMBL/GenBank/DDBJ databases">
        <authorList>
            <person name="Kim D.-U."/>
        </authorList>
    </citation>
    <scope>NUCLEOTIDE SEQUENCE [LARGE SCALE GENOMIC DNA]</scope>
    <source>
        <strain evidence="3 4">KACC15460</strain>
    </source>
</reference>
<keyword evidence="1" id="KW-0472">Membrane</keyword>
<proteinExistence type="predicted"/>
<organism evidence="3 4">
    <name type="scientific">Mesorhizobium shangrilense</name>
    <dbReference type="NCBI Taxonomy" id="460060"/>
    <lineage>
        <taxon>Bacteria</taxon>
        <taxon>Pseudomonadati</taxon>
        <taxon>Pseudomonadota</taxon>
        <taxon>Alphaproteobacteria</taxon>
        <taxon>Hyphomicrobiales</taxon>
        <taxon>Phyllobacteriaceae</taxon>
        <taxon>Mesorhizobium</taxon>
    </lineage>
</organism>
<accession>A0ABV2D9N2</accession>
<gene>
    <name evidence="3" type="ORF">ABVQ20_07105</name>
</gene>
<evidence type="ECO:0000256" key="1">
    <source>
        <dbReference type="SAM" id="Phobius"/>
    </source>
</evidence>
<evidence type="ECO:0000313" key="3">
    <source>
        <dbReference type="EMBL" id="MET2826740.1"/>
    </source>
</evidence>
<dbReference type="InterPro" id="IPR027417">
    <property type="entry name" value="P-loop_NTPase"/>
</dbReference>
<comment type="caution">
    <text evidence="3">The sequence shown here is derived from an EMBL/GenBank/DDBJ whole genome shotgun (WGS) entry which is preliminary data.</text>
</comment>
<dbReference type="PANTHER" id="PTHR36153">
    <property type="entry name" value="INNER MEMBRANE PROTEIN-RELATED"/>
    <property type="match status" value="1"/>
</dbReference>
<feature type="domain" description="Type VI secretion system component TssM1 N-terminal" evidence="2">
    <location>
        <begin position="151"/>
        <end position="404"/>
    </location>
</feature>
<keyword evidence="1" id="KW-0812">Transmembrane</keyword>
<evidence type="ECO:0000313" key="4">
    <source>
        <dbReference type="Proteomes" id="UP001548832"/>
    </source>
</evidence>
<sequence>MRPWFRIAWLAGLGLAVAASWAIWRYAPVTVPEQRFAALLAPLVLLGLIPAVFTRRLVRGDADIDTPGLRMQRKSALTFLANRGLAGRRGRLSVPLYLVVGAPGAGKTSLLERSGLGLGSPVTIAGATWWVGDDAIFVETSIGVPDRSPRQICEIIKSLRPALPINGTVFVLSPADLTLADQVEHREFAEGAMLALREIEAATAQAAPIYLMLSKIDLLPGFQEFFDRQEPQERSQPWGFALPIAASTAPTAMGDAIATGFQSLLAAMRARLVEWLSREADPVRCARINGFSAQIAGLQPTIQPLLETLFTKTGRTRQDGALRGIFLTSARQEALSIDSLLPELSRRFAMPRVGMIPPDLALDDEDQGYFIGGTFKNTIFKEAGLVGLGQRGKVGEATRWAAVAALAALCAGTSYYILRTYNREVAFSARGAEITVGATPIASPTTVAALPSILATMRRLDEFGSSLTKDQPVHPIEIGLSARPKLETIIDSTRDHFRRNALMPSLVAMMETELVDLNASVETLKQRIALTGASGAASPAMTAWLQAQARTLPEAERDFFILESQAAVSANGGLLVDSAYLEAARRIIAYKESLS</sequence>
<dbReference type="Pfam" id="PF14331">
    <property type="entry name" value="IcmF-related_N"/>
    <property type="match status" value="1"/>
</dbReference>
<keyword evidence="4" id="KW-1185">Reference proteome</keyword>
<feature type="transmembrane region" description="Helical" evidence="1">
    <location>
        <begin position="7"/>
        <end position="24"/>
    </location>
</feature>
<keyword evidence="1" id="KW-1133">Transmembrane helix</keyword>
<evidence type="ECO:0000259" key="2">
    <source>
        <dbReference type="Pfam" id="PF14331"/>
    </source>
</evidence>
<dbReference type="InterPro" id="IPR025743">
    <property type="entry name" value="TssM1_N"/>
</dbReference>
<dbReference type="PANTHER" id="PTHR36153:SF1">
    <property type="entry name" value="TYPE VI SECRETION SYSTEM COMPONENT TSSM1"/>
    <property type="match status" value="1"/>
</dbReference>
<protein>
    <submittedName>
        <fullName evidence="3">Type VI secretion protein IcmF/TssM N-terminal domain-containing protein</fullName>
    </submittedName>
</protein>
<dbReference type="EMBL" id="JBEWSZ010000001">
    <property type="protein sequence ID" value="MET2826740.1"/>
    <property type="molecule type" value="Genomic_DNA"/>
</dbReference>
<dbReference type="RefSeq" id="WP_354458832.1">
    <property type="nucleotide sequence ID" value="NZ_JBEWSZ010000001.1"/>
</dbReference>